<evidence type="ECO:0000313" key="4">
    <source>
        <dbReference type="Proteomes" id="UP000294684"/>
    </source>
</evidence>
<evidence type="ECO:0000256" key="1">
    <source>
        <dbReference type="ARBA" id="ARBA00022801"/>
    </source>
</evidence>
<dbReference type="PANTHER" id="PTHR43156:SF2">
    <property type="entry name" value="STAGE II SPORULATION PROTEIN E"/>
    <property type="match status" value="1"/>
</dbReference>
<comment type="caution">
    <text evidence="3">The sequence shown here is derived from an EMBL/GenBank/DDBJ whole genome shotgun (WGS) entry which is preliminary data.</text>
</comment>
<dbReference type="InterPro" id="IPR003018">
    <property type="entry name" value="GAF"/>
</dbReference>
<dbReference type="SUPFAM" id="SSF81606">
    <property type="entry name" value="PP2C-like"/>
    <property type="match status" value="1"/>
</dbReference>
<evidence type="ECO:0000313" key="3">
    <source>
        <dbReference type="EMBL" id="TDY72186.1"/>
    </source>
</evidence>
<feature type="domain" description="PPM-type phosphatase" evidence="2">
    <location>
        <begin position="377"/>
        <end position="591"/>
    </location>
</feature>
<name>A0A4R8MYX9_LEPME</name>
<dbReference type="GO" id="GO:0016791">
    <property type="term" value="F:phosphatase activity"/>
    <property type="evidence" value="ECO:0007669"/>
    <property type="project" value="TreeGrafter"/>
</dbReference>
<organism evidence="3 4">
    <name type="scientific">Leptospira meyeri</name>
    <dbReference type="NCBI Taxonomy" id="29508"/>
    <lineage>
        <taxon>Bacteria</taxon>
        <taxon>Pseudomonadati</taxon>
        <taxon>Spirochaetota</taxon>
        <taxon>Spirochaetia</taxon>
        <taxon>Leptospirales</taxon>
        <taxon>Leptospiraceae</taxon>
        <taxon>Leptospira</taxon>
    </lineage>
</organism>
<dbReference type="InterPro" id="IPR001932">
    <property type="entry name" value="PPM-type_phosphatase-like_dom"/>
</dbReference>
<dbReference type="AlphaFoldDB" id="A0A4R8MYX9"/>
<dbReference type="Gene3D" id="3.30.450.40">
    <property type="match status" value="2"/>
</dbReference>
<gene>
    <name evidence="3" type="ORF">CLV96_1173</name>
</gene>
<sequence length="592" mass="66016">MGTVSMSLDPQTSLSKFRSLLHISSILNANLDLHQLLPLIMLYSKDLLEAEASSLFLLEDEEFLYCEVALGEKGEIIQQYARLELGEGIVGMVAREKKPIALEDAYKDPRFNASMDKRTGFKTKSLICVPLFVEERLIGTLEVINKTNNRIFDSSDLEYLISLSEVAATAIQNANTKDSLDKRILELSLLYEFERLSVSEKSLNELGKWILNRVLEYLGASSGTIYLANADKQELSILSAKGIPEDAYDQIKVPYGTGVSGWVAEKRESLLIHNLDLDPRYNKLAPYKFESKSLISAPLIFQEELLGVISINNKVSGYAFQHSDLDLLTNIAARLSSTIKNAQLFHQIVDTGKELNRAKNIMKKIMPSILPKSNGLSYGVAHIPLEQVGGDFYDVTELEDSKFSILIADISGHGLSAAVLAAMAHMVLKNFEPDIKQSPSLFLTTLNHMLYGKLAGNFLTAFYGIIDLKNNTLLCANAGHHAPFLLDKKDSPLIQLDVKGKILGLISDLFYEEKTFPFTPGNRLVMYTDGITEHMSKDHNKRYDEDLFQKAILKSKTLDSQNSADDLIRAAREYVGTNDFADDVTVLLVDRI</sequence>
<dbReference type="Pfam" id="PF07228">
    <property type="entry name" value="SpoIIE"/>
    <property type="match status" value="1"/>
</dbReference>
<dbReference type="Pfam" id="PF01590">
    <property type="entry name" value="GAF"/>
    <property type="match status" value="2"/>
</dbReference>
<keyword evidence="1" id="KW-0378">Hydrolase</keyword>
<dbReference type="EMBL" id="SORO01000001">
    <property type="protein sequence ID" value="TDY72186.1"/>
    <property type="molecule type" value="Genomic_DNA"/>
</dbReference>
<dbReference type="SMART" id="SM00065">
    <property type="entry name" value="GAF"/>
    <property type="match status" value="2"/>
</dbReference>
<reference evidence="3 4" key="1">
    <citation type="submission" date="2019-03" db="EMBL/GenBank/DDBJ databases">
        <title>Genomic Encyclopedia of Archaeal and Bacterial Type Strains, Phase II (KMG-II): from individual species to whole genera.</title>
        <authorList>
            <person name="Goeker M."/>
        </authorList>
    </citation>
    <scope>NUCLEOTIDE SEQUENCE [LARGE SCALE GENOMIC DNA]</scope>
    <source>
        <strain evidence="3 4">DSM 21537</strain>
    </source>
</reference>
<evidence type="ECO:0000259" key="2">
    <source>
        <dbReference type="PROSITE" id="PS51746"/>
    </source>
</evidence>
<dbReference type="InterPro" id="IPR052016">
    <property type="entry name" value="Bact_Sigma-Reg"/>
</dbReference>
<dbReference type="PROSITE" id="PS51746">
    <property type="entry name" value="PPM_2"/>
    <property type="match status" value="1"/>
</dbReference>
<dbReference type="InterPro" id="IPR029016">
    <property type="entry name" value="GAF-like_dom_sf"/>
</dbReference>
<dbReference type="Gene3D" id="3.60.40.10">
    <property type="entry name" value="PPM-type phosphatase domain"/>
    <property type="match status" value="1"/>
</dbReference>
<dbReference type="PANTHER" id="PTHR43156">
    <property type="entry name" value="STAGE II SPORULATION PROTEIN E-RELATED"/>
    <property type="match status" value="1"/>
</dbReference>
<dbReference type="Proteomes" id="UP000294684">
    <property type="component" value="Unassembled WGS sequence"/>
</dbReference>
<dbReference type="InterPro" id="IPR036457">
    <property type="entry name" value="PPM-type-like_dom_sf"/>
</dbReference>
<proteinExistence type="predicted"/>
<keyword evidence="4" id="KW-1185">Reference proteome</keyword>
<accession>A0A4R8MYX9</accession>
<protein>
    <submittedName>
        <fullName evidence="3">GAF domain-containing protein</fullName>
    </submittedName>
</protein>
<dbReference type="STRING" id="1193051.LEP1GSC017_2782"/>
<dbReference type="SUPFAM" id="SSF55781">
    <property type="entry name" value="GAF domain-like"/>
    <property type="match status" value="2"/>
</dbReference>
<dbReference type="FunFam" id="3.60.40.10:FF:000045">
    <property type="entry name" value="Stage II sporulation protein E"/>
    <property type="match status" value="1"/>
</dbReference>
<dbReference type="SMART" id="SM00331">
    <property type="entry name" value="PP2C_SIG"/>
    <property type="match status" value="1"/>
</dbReference>